<proteinExistence type="predicted"/>
<evidence type="ECO:0000259" key="2">
    <source>
        <dbReference type="Pfam" id="PF26450"/>
    </source>
</evidence>
<comment type="caution">
    <text evidence="3">The sequence shown here is derived from an EMBL/GenBank/DDBJ whole genome shotgun (WGS) entry which is preliminary data.</text>
</comment>
<evidence type="ECO:0000313" key="3">
    <source>
        <dbReference type="EMBL" id="OBI76313.1"/>
    </source>
</evidence>
<gene>
    <name evidence="3" type="ORF">A9X01_03910</name>
</gene>
<protein>
    <recommendedName>
        <fullName evidence="2">DUF8129 domain-containing protein</fullName>
    </recommendedName>
</protein>
<dbReference type="InterPro" id="IPR058442">
    <property type="entry name" value="DUF8129"/>
</dbReference>
<feature type="domain" description="DUF8129" evidence="2">
    <location>
        <begin position="7"/>
        <end position="60"/>
    </location>
</feature>
<feature type="region of interest" description="Disordered" evidence="1">
    <location>
        <begin position="60"/>
        <end position="111"/>
    </location>
</feature>
<accession>A0A1A3BPR2</accession>
<dbReference type="Pfam" id="PF26450">
    <property type="entry name" value="DUF8129"/>
    <property type="match status" value="1"/>
</dbReference>
<dbReference type="eggNOG" id="ENOG50334PB">
    <property type="taxonomic scope" value="Bacteria"/>
</dbReference>
<dbReference type="RefSeq" id="WP_065123056.1">
    <property type="nucleotide sequence ID" value="NZ_LZKQ01000282.1"/>
</dbReference>
<dbReference type="OrthoDB" id="5187212at2"/>
<organism evidence="3 4">
    <name type="scientific">Mycobacterium asiaticum</name>
    <dbReference type="NCBI Taxonomy" id="1790"/>
    <lineage>
        <taxon>Bacteria</taxon>
        <taxon>Bacillati</taxon>
        <taxon>Actinomycetota</taxon>
        <taxon>Actinomycetes</taxon>
        <taxon>Mycobacteriales</taxon>
        <taxon>Mycobacteriaceae</taxon>
        <taxon>Mycobacterium</taxon>
    </lineage>
</organism>
<sequence>MSAADELPIPDYDQLPLGDLRHRVRLLQESQLHELISHEHAHGQRTPVLQVLVARLDEIQGGAKPSGGDPRNTPEVHGTSLGSTVQEATAAEANTPLRHGVAGQTPARGRP</sequence>
<dbReference type="Proteomes" id="UP000093795">
    <property type="component" value="Unassembled WGS sequence"/>
</dbReference>
<evidence type="ECO:0000256" key="1">
    <source>
        <dbReference type="SAM" id="MobiDB-lite"/>
    </source>
</evidence>
<dbReference type="STRING" id="1790.A5645_18410"/>
<name>A0A1A3BPR2_MYCAS</name>
<dbReference type="AlphaFoldDB" id="A0A1A3BPR2"/>
<reference evidence="3 4" key="1">
    <citation type="submission" date="2016-06" db="EMBL/GenBank/DDBJ databases">
        <authorList>
            <person name="Kjaerup R.B."/>
            <person name="Dalgaard T.S."/>
            <person name="Juul-Madsen H.R."/>
        </authorList>
    </citation>
    <scope>NUCLEOTIDE SEQUENCE [LARGE SCALE GENOMIC DNA]</scope>
    <source>
        <strain evidence="3 4">1081914.2</strain>
    </source>
</reference>
<dbReference type="EMBL" id="LZKQ01000282">
    <property type="protein sequence ID" value="OBI76313.1"/>
    <property type="molecule type" value="Genomic_DNA"/>
</dbReference>
<evidence type="ECO:0000313" key="4">
    <source>
        <dbReference type="Proteomes" id="UP000093795"/>
    </source>
</evidence>